<dbReference type="RefSeq" id="WP_377004200.1">
    <property type="nucleotide sequence ID" value="NZ_JBHSGG010000023.1"/>
</dbReference>
<keyword evidence="2" id="KW-0812">Transmembrane</keyword>
<evidence type="ECO:0000256" key="2">
    <source>
        <dbReference type="SAM" id="Phobius"/>
    </source>
</evidence>
<organism evidence="3 4">
    <name type="scientific">Coralloluteibacterium thermophilum</name>
    <dbReference type="NCBI Taxonomy" id="2707049"/>
    <lineage>
        <taxon>Bacteria</taxon>
        <taxon>Pseudomonadati</taxon>
        <taxon>Pseudomonadota</taxon>
        <taxon>Gammaproteobacteria</taxon>
        <taxon>Lysobacterales</taxon>
        <taxon>Lysobacteraceae</taxon>
        <taxon>Coralloluteibacterium</taxon>
    </lineage>
</organism>
<dbReference type="InterPro" id="IPR046494">
    <property type="entry name" value="DUF6587"/>
</dbReference>
<proteinExistence type="predicted"/>
<accession>A0ABV9NIL5</accession>
<evidence type="ECO:0000256" key="1">
    <source>
        <dbReference type="SAM" id="MobiDB-lite"/>
    </source>
</evidence>
<gene>
    <name evidence="3" type="ORF">ACFO3Q_08355</name>
</gene>
<protein>
    <submittedName>
        <fullName evidence="3">DUF6587 family protein</fullName>
    </submittedName>
</protein>
<keyword evidence="4" id="KW-1185">Reference proteome</keyword>
<keyword evidence="2" id="KW-1133">Transmembrane helix</keyword>
<feature type="region of interest" description="Disordered" evidence="1">
    <location>
        <begin position="80"/>
        <end position="100"/>
    </location>
</feature>
<comment type="caution">
    <text evidence="3">The sequence shown here is derived from an EMBL/GenBank/DDBJ whole genome shotgun (WGS) entry which is preliminary data.</text>
</comment>
<feature type="transmembrane region" description="Helical" evidence="2">
    <location>
        <begin position="6"/>
        <end position="25"/>
    </location>
</feature>
<dbReference type="Proteomes" id="UP001595892">
    <property type="component" value="Unassembled WGS sequence"/>
</dbReference>
<evidence type="ECO:0000313" key="4">
    <source>
        <dbReference type="Proteomes" id="UP001595892"/>
    </source>
</evidence>
<keyword evidence="2" id="KW-0472">Membrane</keyword>
<feature type="compositionally biased region" description="Low complexity" evidence="1">
    <location>
        <begin position="80"/>
        <end position="93"/>
    </location>
</feature>
<evidence type="ECO:0000313" key="3">
    <source>
        <dbReference type="EMBL" id="MFC4728177.1"/>
    </source>
</evidence>
<name>A0ABV9NIL5_9GAMM</name>
<dbReference type="EMBL" id="JBHSGG010000023">
    <property type="protein sequence ID" value="MFC4728177.1"/>
    <property type="molecule type" value="Genomic_DNA"/>
</dbReference>
<dbReference type="Pfam" id="PF20228">
    <property type="entry name" value="DUF6587"/>
    <property type="match status" value="1"/>
</dbReference>
<reference evidence="4" key="1">
    <citation type="journal article" date="2019" name="Int. J. Syst. Evol. Microbiol.">
        <title>The Global Catalogue of Microorganisms (GCM) 10K type strain sequencing project: providing services to taxonomists for standard genome sequencing and annotation.</title>
        <authorList>
            <consortium name="The Broad Institute Genomics Platform"/>
            <consortium name="The Broad Institute Genome Sequencing Center for Infectious Disease"/>
            <person name="Wu L."/>
            <person name="Ma J."/>
        </authorList>
    </citation>
    <scope>NUCLEOTIDE SEQUENCE [LARGE SCALE GENOMIC DNA]</scope>
    <source>
        <strain evidence="4">CGMCC 1.13574</strain>
    </source>
</reference>
<sequence>MDAYALVEMLVVGAAVGASACALLLRWLPRRWLRAPLGRLLDRPGRPPWLRRLGARWHAAAATPGCASGCEDCSPACAAHAPPSRDPTPSSRRIGIRLDP</sequence>